<dbReference type="PANTHER" id="PTHR35524:SF1">
    <property type="entry name" value="ALPHA-ACETOLACTATE DECARBOXYLASE"/>
    <property type="match status" value="1"/>
</dbReference>
<dbReference type="EC" id="4.1.1.5" evidence="4 9"/>
<protein>
    <recommendedName>
        <fullName evidence="5 9">Alpha-acetolactate decarboxylase</fullName>
        <ecNumber evidence="4 9">4.1.1.5</ecNumber>
    </recommendedName>
</protein>
<name>A0A0F4KNM1_9LACO</name>
<evidence type="ECO:0000256" key="3">
    <source>
        <dbReference type="ARBA" id="ARBA00007106"/>
    </source>
</evidence>
<evidence type="ECO:0000313" key="10">
    <source>
        <dbReference type="EMBL" id="KJY48272.1"/>
    </source>
</evidence>
<dbReference type="GO" id="GO:0045151">
    <property type="term" value="P:acetoin biosynthetic process"/>
    <property type="evidence" value="ECO:0007669"/>
    <property type="project" value="UniProtKB-UniRule"/>
</dbReference>
<dbReference type="NCBIfam" id="TIGR01252">
    <property type="entry name" value="acetolac_decarb"/>
    <property type="match status" value="1"/>
</dbReference>
<dbReference type="Proteomes" id="UP000033695">
    <property type="component" value="Unassembled WGS sequence"/>
</dbReference>
<dbReference type="RefSeq" id="WP_045923161.1">
    <property type="nucleotide sequence ID" value="NZ_JBHTHW010000005.1"/>
</dbReference>
<comment type="caution">
    <text evidence="10">The sequence shown here is derived from an EMBL/GenBank/DDBJ whole genome shotgun (WGS) entry which is preliminary data.</text>
</comment>
<evidence type="ECO:0000256" key="2">
    <source>
        <dbReference type="ARBA" id="ARBA00005170"/>
    </source>
</evidence>
<evidence type="ECO:0000256" key="5">
    <source>
        <dbReference type="ARBA" id="ARBA00020164"/>
    </source>
</evidence>
<evidence type="ECO:0000256" key="8">
    <source>
        <dbReference type="ARBA" id="ARBA00023239"/>
    </source>
</evidence>
<keyword evidence="8 9" id="KW-0456">Lyase</keyword>
<dbReference type="UniPathway" id="UPA00626">
    <property type="reaction ID" value="UER00678"/>
</dbReference>
<comment type="catalytic activity">
    <reaction evidence="1 9">
        <text>(2S)-2-acetolactate + H(+) = (R)-acetoin + CO2</text>
        <dbReference type="Rhea" id="RHEA:21580"/>
        <dbReference type="ChEBI" id="CHEBI:15378"/>
        <dbReference type="ChEBI" id="CHEBI:15686"/>
        <dbReference type="ChEBI" id="CHEBI:16526"/>
        <dbReference type="ChEBI" id="CHEBI:58476"/>
        <dbReference type="EC" id="4.1.1.5"/>
    </reaction>
</comment>
<sequence>MKQVLFQHGTLALLVPGLLAGTMSIGELLQHGDTGIGTGAGLDGELIILEGNAYQINGQGQVRQVPADFTVPFADVHQAAYQDVTTLAQLSQTQTYQRLEQLVKAPNTFYSVKINGSFQMMHTRAAVKSTPPYKTLVATAQQQQEFTAHNVTGTLLSYYSPQLFHGAAVAGFHSHFLAADHSMGGHVLDFVLTKGQVQVQVFDTFEQHLPIADHDFMQHDFSHDNIGADITTAE</sequence>
<keyword evidence="11" id="KW-1185">Reference proteome</keyword>
<dbReference type="STRING" id="1218508.JG29_13240"/>
<dbReference type="PANTHER" id="PTHR35524">
    <property type="entry name" value="ALPHA-ACETOLACTATE DECARBOXYLASE"/>
    <property type="match status" value="1"/>
</dbReference>
<comment type="pathway">
    <text evidence="2 9">Polyol metabolism; (R,R)-butane-2,3-diol biosynthesis; (R,R)-butane-2,3-diol from pyruvate: step 2/3.</text>
</comment>
<dbReference type="Pfam" id="PF03306">
    <property type="entry name" value="AAL_decarboxy"/>
    <property type="match status" value="1"/>
</dbReference>
<keyword evidence="6 9" id="KW-0210">Decarboxylase</keyword>
<dbReference type="PIRSF" id="PIRSF001332">
    <property type="entry name" value="Acetolac_decarb"/>
    <property type="match status" value="1"/>
</dbReference>
<evidence type="ECO:0000313" key="11">
    <source>
        <dbReference type="Proteomes" id="UP000033695"/>
    </source>
</evidence>
<evidence type="ECO:0000256" key="7">
    <source>
        <dbReference type="ARBA" id="ARBA00023061"/>
    </source>
</evidence>
<dbReference type="GO" id="GO:0047605">
    <property type="term" value="F:acetolactate decarboxylase activity"/>
    <property type="evidence" value="ECO:0007669"/>
    <property type="project" value="UniProtKB-UniRule"/>
</dbReference>
<dbReference type="HOGENOM" id="CLU_072561_0_0_9"/>
<dbReference type="PATRIC" id="fig|1218508.4.peg.1313"/>
<evidence type="ECO:0000256" key="6">
    <source>
        <dbReference type="ARBA" id="ARBA00022793"/>
    </source>
</evidence>
<dbReference type="OrthoDB" id="8612680at2"/>
<dbReference type="Gene3D" id="3.30.1330.80">
    <property type="entry name" value="Hypothetical protein, similar to alpha- acetolactate decarboxylase, domain 2"/>
    <property type="match status" value="2"/>
</dbReference>
<keyword evidence="7 9" id="KW-0005">Acetoin biosynthesis</keyword>
<dbReference type="AlphaFoldDB" id="A0A0F4KNM1"/>
<evidence type="ECO:0000256" key="4">
    <source>
        <dbReference type="ARBA" id="ARBA00013204"/>
    </source>
</evidence>
<dbReference type="InterPro" id="IPR005128">
    <property type="entry name" value="Acetolactate_a_deCO2ase"/>
</dbReference>
<dbReference type="EMBL" id="JXBZ01000009">
    <property type="protein sequence ID" value="KJY48272.1"/>
    <property type="molecule type" value="Genomic_DNA"/>
</dbReference>
<evidence type="ECO:0000256" key="9">
    <source>
        <dbReference type="PIRNR" id="PIRNR001332"/>
    </source>
</evidence>
<dbReference type="CDD" id="cd17299">
    <property type="entry name" value="acetolactate_decarboxylase"/>
    <property type="match status" value="1"/>
</dbReference>
<gene>
    <name evidence="10" type="primary">aldB</name>
    <name evidence="10" type="ORF">JG29_13240</name>
</gene>
<proteinExistence type="inferred from homology"/>
<reference evidence="10 11" key="1">
    <citation type="submission" date="2014-12" db="EMBL/GenBank/DDBJ databases">
        <title>Comparative genomics of the lactic acid bacteria isolated from the honey bee gut.</title>
        <authorList>
            <person name="Ellegaard K.M."/>
            <person name="Tamarit D."/>
            <person name="Javelind E."/>
            <person name="Olofsson T."/>
            <person name="Andersson S.G."/>
            <person name="Vasquez A."/>
        </authorList>
    </citation>
    <scope>NUCLEOTIDE SEQUENCE [LARGE SCALE GENOMIC DNA]</scope>
    <source>
        <strain evidence="10 11">Hon2</strain>
    </source>
</reference>
<organism evidence="10 11">
    <name type="scientific">Bombilactobacillus mellis</name>
    <dbReference type="NCBI Taxonomy" id="1218508"/>
    <lineage>
        <taxon>Bacteria</taxon>
        <taxon>Bacillati</taxon>
        <taxon>Bacillota</taxon>
        <taxon>Bacilli</taxon>
        <taxon>Lactobacillales</taxon>
        <taxon>Lactobacillaceae</taxon>
        <taxon>Bombilactobacillus</taxon>
    </lineage>
</organism>
<comment type="similarity">
    <text evidence="3 9">Belongs to the alpha-acetolactate decarboxylase family.</text>
</comment>
<dbReference type="SUPFAM" id="SSF117856">
    <property type="entry name" value="AF0104/ALDC/Ptd012-like"/>
    <property type="match status" value="1"/>
</dbReference>
<accession>A0A0F4KNM1</accession>
<evidence type="ECO:0000256" key="1">
    <source>
        <dbReference type="ARBA" id="ARBA00001784"/>
    </source>
</evidence>